<evidence type="ECO:0000256" key="8">
    <source>
        <dbReference type="SAM" id="Phobius"/>
    </source>
</evidence>
<dbReference type="Proteomes" id="UP001143364">
    <property type="component" value="Unassembled WGS sequence"/>
</dbReference>
<reference evidence="9" key="2">
    <citation type="submission" date="2023-01" db="EMBL/GenBank/DDBJ databases">
        <authorList>
            <person name="Sun Q."/>
            <person name="Evtushenko L."/>
        </authorList>
    </citation>
    <scope>NUCLEOTIDE SEQUENCE</scope>
    <source>
        <strain evidence="9">VKM B-2555</strain>
    </source>
</reference>
<evidence type="ECO:0000256" key="1">
    <source>
        <dbReference type="ARBA" id="ARBA00004651"/>
    </source>
</evidence>
<comment type="similarity">
    <text evidence="2">Belongs to the binding-protein-dependent transport system permease family. FecCD subfamily.</text>
</comment>
<organism evidence="9 10">
    <name type="scientific">Methylopila jiangsuensis</name>
    <dbReference type="NCBI Taxonomy" id="586230"/>
    <lineage>
        <taxon>Bacteria</taxon>
        <taxon>Pseudomonadati</taxon>
        <taxon>Pseudomonadota</taxon>
        <taxon>Alphaproteobacteria</taxon>
        <taxon>Hyphomicrobiales</taxon>
        <taxon>Methylopilaceae</taxon>
        <taxon>Methylopila</taxon>
    </lineage>
</organism>
<dbReference type="GO" id="GO:0005886">
    <property type="term" value="C:plasma membrane"/>
    <property type="evidence" value="ECO:0007669"/>
    <property type="project" value="UniProtKB-SubCell"/>
</dbReference>
<evidence type="ECO:0000256" key="7">
    <source>
        <dbReference type="ARBA" id="ARBA00023136"/>
    </source>
</evidence>
<feature type="transmembrane region" description="Helical" evidence="8">
    <location>
        <begin position="156"/>
        <end position="177"/>
    </location>
</feature>
<keyword evidence="10" id="KW-1185">Reference proteome</keyword>
<dbReference type="InterPro" id="IPR037294">
    <property type="entry name" value="ABC_BtuC-like"/>
</dbReference>
<dbReference type="Pfam" id="PF01032">
    <property type="entry name" value="FecCD"/>
    <property type="match status" value="1"/>
</dbReference>
<feature type="transmembrane region" description="Helical" evidence="8">
    <location>
        <begin position="308"/>
        <end position="331"/>
    </location>
</feature>
<dbReference type="CDD" id="cd06550">
    <property type="entry name" value="TM_ABC_iron-siderophores_like"/>
    <property type="match status" value="1"/>
</dbReference>
<evidence type="ECO:0000256" key="4">
    <source>
        <dbReference type="ARBA" id="ARBA00022475"/>
    </source>
</evidence>
<dbReference type="EMBL" id="BSFK01000016">
    <property type="protein sequence ID" value="GLK77701.1"/>
    <property type="molecule type" value="Genomic_DNA"/>
</dbReference>
<evidence type="ECO:0000256" key="5">
    <source>
        <dbReference type="ARBA" id="ARBA00022692"/>
    </source>
</evidence>
<sequence length="339" mass="33169">MSGRAGFRAGGARRAAALVALAGLLAAVGFWSLSAGSTPYALGTVLDALIANDGSRDHLVIATIRAPRLLAGLGVGAALAVAGAIMQAVTGNPLASPGLMGLNAGAAFAVVLATAVAGASTGDAVVWPAFGGAAAAAVVVYGLGATGRGGATPLKIVLAGAVVSGFLGSLTAAVLVLDKGAMDTVRLWTAGSLAGRTAEQVQTVGPYILAGLAVSLLLGRALNALSLGADAARALGQNVRFWRRASIVTVVLLAGGAVALAGPIGFVGLVTPHIVRMLAGADHRWAIPFCALGGALLLTAADAASRTLLGSGFPAGVTMALIGAPFFIHLARRRIGAAP</sequence>
<proteinExistence type="inferred from homology"/>
<dbReference type="AlphaFoldDB" id="A0A9W6JHF4"/>
<evidence type="ECO:0000313" key="10">
    <source>
        <dbReference type="Proteomes" id="UP001143364"/>
    </source>
</evidence>
<keyword evidence="7 8" id="KW-0472">Membrane</keyword>
<dbReference type="SUPFAM" id="SSF81345">
    <property type="entry name" value="ABC transporter involved in vitamin B12 uptake, BtuC"/>
    <property type="match status" value="1"/>
</dbReference>
<keyword evidence="4" id="KW-1003">Cell membrane</keyword>
<evidence type="ECO:0000256" key="2">
    <source>
        <dbReference type="ARBA" id="ARBA00007935"/>
    </source>
</evidence>
<feature type="transmembrane region" description="Helical" evidence="8">
    <location>
        <begin position="247"/>
        <end position="271"/>
    </location>
</feature>
<accession>A0A9W6JHF4</accession>
<comment type="subcellular location">
    <subcellularLocation>
        <location evidence="1">Cell membrane</location>
        <topology evidence="1">Multi-pass membrane protein</topology>
    </subcellularLocation>
</comment>
<dbReference type="InterPro" id="IPR000522">
    <property type="entry name" value="ABC_transptr_permease_BtuC"/>
</dbReference>
<dbReference type="PANTHER" id="PTHR30472">
    <property type="entry name" value="FERRIC ENTEROBACTIN TRANSPORT SYSTEM PERMEASE PROTEIN"/>
    <property type="match status" value="1"/>
</dbReference>
<feature type="transmembrane region" description="Helical" evidence="8">
    <location>
        <begin position="283"/>
        <end position="301"/>
    </location>
</feature>
<keyword evidence="5 8" id="KW-0812">Transmembrane</keyword>
<dbReference type="Gene3D" id="1.10.3470.10">
    <property type="entry name" value="ABC transporter involved in vitamin B12 uptake, BtuC"/>
    <property type="match status" value="1"/>
</dbReference>
<reference evidence="9" key="1">
    <citation type="journal article" date="2014" name="Int. J. Syst. Evol. Microbiol.">
        <title>Complete genome sequence of Corynebacterium casei LMG S-19264T (=DSM 44701T), isolated from a smear-ripened cheese.</title>
        <authorList>
            <consortium name="US DOE Joint Genome Institute (JGI-PGF)"/>
            <person name="Walter F."/>
            <person name="Albersmeier A."/>
            <person name="Kalinowski J."/>
            <person name="Ruckert C."/>
        </authorList>
    </citation>
    <scope>NUCLEOTIDE SEQUENCE</scope>
    <source>
        <strain evidence="9">VKM B-2555</strain>
    </source>
</reference>
<gene>
    <name evidence="9" type="primary">fecC</name>
    <name evidence="9" type="ORF">GCM10008171_29550</name>
</gene>
<keyword evidence="3" id="KW-0813">Transport</keyword>
<evidence type="ECO:0000256" key="6">
    <source>
        <dbReference type="ARBA" id="ARBA00022989"/>
    </source>
</evidence>
<protein>
    <submittedName>
        <fullName evidence="9">Siderophore ABC transporter permease</fullName>
    </submittedName>
</protein>
<evidence type="ECO:0000313" key="9">
    <source>
        <dbReference type="EMBL" id="GLK77701.1"/>
    </source>
</evidence>
<comment type="caution">
    <text evidence="9">The sequence shown here is derived from an EMBL/GenBank/DDBJ whole genome shotgun (WGS) entry which is preliminary data.</text>
</comment>
<feature type="transmembrane region" description="Helical" evidence="8">
    <location>
        <begin position="125"/>
        <end position="144"/>
    </location>
</feature>
<dbReference type="GO" id="GO:0033214">
    <property type="term" value="P:siderophore-iron import into cell"/>
    <property type="evidence" value="ECO:0007669"/>
    <property type="project" value="TreeGrafter"/>
</dbReference>
<feature type="transmembrane region" description="Helical" evidence="8">
    <location>
        <begin position="101"/>
        <end position="119"/>
    </location>
</feature>
<keyword evidence="6 8" id="KW-1133">Transmembrane helix</keyword>
<dbReference type="FunFam" id="1.10.3470.10:FF:000001">
    <property type="entry name" value="Vitamin B12 ABC transporter permease BtuC"/>
    <property type="match status" value="1"/>
</dbReference>
<feature type="transmembrane region" description="Helical" evidence="8">
    <location>
        <begin position="69"/>
        <end position="89"/>
    </location>
</feature>
<dbReference type="PANTHER" id="PTHR30472:SF1">
    <property type="entry name" value="FE(3+) DICITRATE TRANSPORT SYSTEM PERMEASE PROTEIN FECC-RELATED"/>
    <property type="match status" value="1"/>
</dbReference>
<dbReference type="GO" id="GO:0022857">
    <property type="term" value="F:transmembrane transporter activity"/>
    <property type="evidence" value="ECO:0007669"/>
    <property type="project" value="InterPro"/>
</dbReference>
<dbReference type="RefSeq" id="WP_271205537.1">
    <property type="nucleotide sequence ID" value="NZ_BSFK01000016.1"/>
</dbReference>
<evidence type="ECO:0000256" key="3">
    <source>
        <dbReference type="ARBA" id="ARBA00022448"/>
    </source>
</evidence>
<name>A0A9W6JHF4_9HYPH</name>